<dbReference type="SUPFAM" id="SSF54427">
    <property type="entry name" value="NTF2-like"/>
    <property type="match status" value="1"/>
</dbReference>
<evidence type="ECO:0000313" key="3">
    <source>
        <dbReference type="Proteomes" id="UP001626628"/>
    </source>
</evidence>
<evidence type="ECO:0000259" key="1">
    <source>
        <dbReference type="Pfam" id="PF14534"/>
    </source>
</evidence>
<sequence>MTNIDIVRAGFAAYLAQDREAIDRLLADDFVFTSPQDDHLDKTAFLQVCFPTADRLRRQEILDAVAIDDHQVYVRYTYELKTGERHRNVEVQTVREGRITEVQVYFGGRFPEG</sequence>
<name>A0ABZ2QWC7_9ACTN</name>
<dbReference type="InterPro" id="IPR027843">
    <property type="entry name" value="DUF4440"/>
</dbReference>
<accession>A0ABZ2QWC7</accession>
<feature type="domain" description="DUF4440" evidence="1">
    <location>
        <begin position="6"/>
        <end position="109"/>
    </location>
</feature>
<reference evidence="2 3" key="1">
    <citation type="submission" date="2024-03" db="EMBL/GenBank/DDBJ databases">
        <title>The complete genome of Streptomyces sirii sp.nov.</title>
        <authorList>
            <person name="Zakalyukina Y.V."/>
            <person name="Belik A.R."/>
            <person name="Biryukov M.V."/>
            <person name="Baturina O.A."/>
            <person name="Kabilov M.R."/>
        </authorList>
    </citation>
    <scope>NUCLEOTIDE SEQUENCE [LARGE SCALE GENOMIC DNA]</scope>
    <source>
        <strain evidence="2 3">BP-8</strain>
    </source>
</reference>
<dbReference type="Proteomes" id="UP001626628">
    <property type="component" value="Chromosome"/>
</dbReference>
<keyword evidence="3" id="KW-1185">Reference proteome</keyword>
<organism evidence="2 3">
    <name type="scientific">Streptomyces sirii</name>
    <dbReference type="NCBI Taxonomy" id="3127701"/>
    <lineage>
        <taxon>Bacteria</taxon>
        <taxon>Bacillati</taxon>
        <taxon>Actinomycetota</taxon>
        <taxon>Actinomycetes</taxon>
        <taxon>Kitasatosporales</taxon>
        <taxon>Streptomycetaceae</taxon>
        <taxon>Streptomyces</taxon>
    </lineage>
</organism>
<dbReference type="InterPro" id="IPR032710">
    <property type="entry name" value="NTF2-like_dom_sf"/>
</dbReference>
<gene>
    <name evidence="2" type="ORF">WAB15_35240</name>
</gene>
<proteinExistence type="predicted"/>
<dbReference type="RefSeq" id="WP_399145408.1">
    <property type="nucleotide sequence ID" value="NZ_CP147982.1"/>
</dbReference>
<evidence type="ECO:0000313" key="2">
    <source>
        <dbReference type="EMBL" id="WXK80849.1"/>
    </source>
</evidence>
<dbReference type="Gene3D" id="3.10.450.50">
    <property type="match status" value="1"/>
</dbReference>
<protein>
    <submittedName>
        <fullName evidence="2">DUF4440 domain-containing protein</fullName>
    </submittedName>
</protein>
<dbReference type="EMBL" id="CP147982">
    <property type="protein sequence ID" value="WXK80849.1"/>
    <property type="molecule type" value="Genomic_DNA"/>
</dbReference>
<dbReference type="Pfam" id="PF14534">
    <property type="entry name" value="DUF4440"/>
    <property type="match status" value="1"/>
</dbReference>